<dbReference type="InterPro" id="IPR001841">
    <property type="entry name" value="Znf_RING"/>
</dbReference>
<evidence type="ECO:0000313" key="8">
    <source>
        <dbReference type="Proteomes" id="UP000008312"/>
    </source>
</evidence>
<dbReference type="InParanoid" id="D8M5G9"/>
<dbReference type="InterPro" id="IPR013083">
    <property type="entry name" value="Znf_RING/FYVE/PHD"/>
</dbReference>
<dbReference type="InterPro" id="IPR051834">
    <property type="entry name" value="RING_finger_E3_ligase"/>
</dbReference>
<proteinExistence type="predicted"/>
<keyword evidence="5" id="KW-0472">Membrane</keyword>
<dbReference type="SMART" id="SM00184">
    <property type="entry name" value="RING"/>
    <property type="match status" value="1"/>
</dbReference>
<keyword evidence="5" id="KW-0812">Transmembrane</keyword>
<evidence type="ECO:0000259" key="6">
    <source>
        <dbReference type="PROSITE" id="PS50089"/>
    </source>
</evidence>
<dbReference type="GO" id="GO:0006511">
    <property type="term" value="P:ubiquitin-dependent protein catabolic process"/>
    <property type="evidence" value="ECO:0007669"/>
    <property type="project" value="TreeGrafter"/>
</dbReference>
<dbReference type="EMBL" id="FN668659">
    <property type="protein sequence ID" value="CBK23308.2"/>
    <property type="molecule type" value="Genomic_DNA"/>
</dbReference>
<reference evidence="7" key="1">
    <citation type="submission" date="2010-02" db="EMBL/GenBank/DDBJ databases">
        <title>Sequencing and annotation of the Blastocystis hominis genome.</title>
        <authorList>
            <person name="Wincker P."/>
        </authorList>
    </citation>
    <scope>NUCLEOTIDE SEQUENCE</scope>
    <source>
        <strain evidence="7">Singapore isolate B</strain>
    </source>
</reference>
<organism evidence="7">
    <name type="scientific">Blastocystis hominis</name>
    <dbReference type="NCBI Taxonomy" id="12968"/>
    <lineage>
        <taxon>Eukaryota</taxon>
        <taxon>Sar</taxon>
        <taxon>Stramenopiles</taxon>
        <taxon>Bigyra</taxon>
        <taxon>Opalozoa</taxon>
        <taxon>Opalinata</taxon>
        <taxon>Blastocystidae</taxon>
        <taxon>Blastocystis</taxon>
    </lineage>
</organism>
<evidence type="ECO:0000256" key="3">
    <source>
        <dbReference type="ARBA" id="ARBA00022833"/>
    </source>
</evidence>
<keyword evidence="2 4" id="KW-0863">Zinc-finger</keyword>
<dbReference type="GeneID" id="24922733"/>
<keyword evidence="3" id="KW-0862">Zinc</keyword>
<evidence type="ECO:0000256" key="2">
    <source>
        <dbReference type="ARBA" id="ARBA00022771"/>
    </source>
</evidence>
<evidence type="ECO:0000313" key="7">
    <source>
        <dbReference type="EMBL" id="CBK23308.2"/>
    </source>
</evidence>
<evidence type="ECO:0000256" key="5">
    <source>
        <dbReference type="SAM" id="Phobius"/>
    </source>
</evidence>
<accession>D8M5G9</accession>
<dbReference type="Pfam" id="PF13639">
    <property type="entry name" value="zf-RING_2"/>
    <property type="match status" value="1"/>
</dbReference>
<dbReference type="SUPFAM" id="SSF57850">
    <property type="entry name" value="RING/U-box"/>
    <property type="match status" value="1"/>
</dbReference>
<dbReference type="PANTHER" id="PTHR45931">
    <property type="entry name" value="SI:CH211-59O9.10"/>
    <property type="match status" value="1"/>
</dbReference>
<feature type="transmembrane region" description="Helical" evidence="5">
    <location>
        <begin position="47"/>
        <end position="69"/>
    </location>
</feature>
<dbReference type="RefSeq" id="XP_012897356.1">
    <property type="nucleotide sequence ID" value="XM_013041902.1"/>
</dbReference>
<evidence type="ECO:0000256" key="1">
    <source>
        <dbReference type="ARBA" id="ARBA00022723"/>
    </source>
</evidence>
<dbReference type="Proteomes" id="UP000008312">
    <property type="component" value="Unassembled WGS sequence"/>
</dbReference>
<dbReference type="CDD" id="cd16454">
    <property type="entry name" value="RING-H2_PA-TM-RING"/>
    <property type="match status" value="1"/>
</dbReference>
<dbReference type="PROSITE" id="PS50089">
    <property type="entry name" value="ZF_RING_2"/>
    <property type="match status" value="1"/>
</dbReference>
<dbReference type="GO" id="GO:0005634">
    <property type="term" value="C:nucleus"/>
    <property type="evidence" value="ECO:0007669"/>
    <property type="project" value="TreeGrafter"/>
</dbReference>
<feature type="domain" description="RING-type" evidence="6">
    <location>
        <begin position="109"/>
        <end position="151"/>
    </location>
</feature>
<protein>
    <recommendedName>
        <fullName evidence="6">RING-type domain-containing protein</fullName>
    </recommendedName>
</protein>
<name>D8M5G9_BLAHO</name>
<dbReference type="GO" id="GO:0008270">
    <property type="term" value="F:zinc ion binding"/>
    <property type="evidence" value="ECO:0007669"/>
    <property type="project" value="UniProtKB-KW"/>
</dbReference>
<dbReference type="GO" id="GO:0061630">
    <property type="term" value="F:ubiquitin protein ligase activity"/>
    <property type="evidence" value="ECO:0007669"/>
    <property type="project" value="TreeGrafter"/>
</dbReference>
<keyword evidence="5" id="KW-1133">Transmembrane helix</keyword>
<evidence type="ECO:0000256" key="4">
    <source>
        <dbReference type="PROSITE-ProRule" id="PRU00175"/>
    </source>
</evidence>
<dbReference type="AlphaFoldDB" id="D8M5G9"/>
<keyword evidence="1" id="KW-0479">Metal-binding</keyword>
<keyword evidence="8" id="KW-1185">Reference proteome</keyword>
<sequence>MDCLANHRCKTLILPDTMRIPLNMTVVYKQVRIPIIRSIFLSHSWTWTLTVLLILFAAFLIMVSTSFNAETHENPFRFMFLTHPITVSKPQLERMFPSTSFSSIKQEDCPICLSSFTAADKIRTLQCGHVFHSECIDPWMIEYKAECPLCKNDIRTAKEAISTNN</sequence>
<dbReference type="OrthoDB" id="8062037at2759"/>
<dbReference type="Gene3D" id="3.30.40.10">
    <property type="entry name" value="Zinc/RING finger domain, C3HC4 (zinc finger)"/>
    <property type="match status" value="1"/>
</dbReference>
<dbReference type="PANTHER" id="PTHR45931:SF3">
    <property type="entry name" value="RING ZINC FINGER-CONTAINING PROTEIN"/>
    <property type="match status" value="1"/>
</dbReference>
<gene>
    <name evidence="7" type="ORF">GSBLH_T00006609001</name>
</gene>
<dbReference type="FunFam" id="3.30.40.10:FF:000388">
    <property type="entry name" value="Putative RING zinc finger domain superfamily protein"/>
    <property type="match status" value="1"/>
</dbReference>